<name>A0A2X0LVX5_9BASI</name>
<evidence type="ECO:0000313" key="2">
    <source>
        <dbReference type="EMBL" id="SGY23046.1"/>
    </source>
</evidence>
<feature type="region of interest" description="Disordered" evidence="1">
    <location>
        <begin position="30"/>
        <end position="51"/>
    </location>
</feature>
<evidence type="ECO:0000313" key="3">
    <source>
        <dbReference type="Proteomes" id="UP000249464"/>
    </source>
</evidence>
<proteinExistence type="predicted"/>
<keyword evidence="3" id="KW-1185">Reference proteome</keyword>
<dbReference type="EMBL" id="FQNC01000019">
    <property type="protein sequence ID" value="SGY23046.1"/>
    <property type="molecule type" value="Genomic_DNA"/>
</dbReference>
<reference evidence="2 3" key="1">
    <citation type="submission" date="2016-11" db="EMBL/GenBank/DDBJ databases">
        <authorList>
            <person name="Jaros S."/>
            <person name="Januszkiewicz K."/>
            <person name="Wedrychowicz H."/>
        </authorList>
    </citation>
    <scope>NUCLEOTIDE SEQUENCE [LARGE SCALE GENOMIC DNA]</scope>
</reference>
<evidence type="ECO:0000256" key="1">
    <source>
        <dbReference type="SAM" id="MobiDB-lite"/>
    </source>
</evidence>
<gene>
    <name evidence="2" type="primary">BQ5605_C019g08887</name>
    <name evidence="2" type="ORF">BQ5605_C019G08887</name>
</gene>
<organism evidence="2 3">
    <name type="scientific">Microbotryum silenes-dioicae</name>
    <dbReference type="NCBI Taxonomy" id="796604"/>
    <lineage>
        <taxon>Eukaryota</taxon>
        <taxon>Fungi</taxon>
        <taxon>Dikarya</taxon>
        <taxon>Basidiomycota</taxon>
        <taxon>Pucciniomycotina</taxon>
        <taxon>Microbotryomycetes</taxon>
        <taxon>Microbotryales</taxon>
        <taxon>Microbotryaceae</taxon>
        <taxon>Microbotryum</taxon>
    </lineage>
</organism>
<protein>
    <submittedName>
        <fullName evidence="2">BQ5605_C019g08887 protein</fullName>
    </submittedName>
</protein>
<accession>A0A2X0LVX5</accession>
<dbReference type="AlphaFoldDB" id="A0A2X0LVX5"/>
<dbReference type="Proteomes" id="UP000249464">
    <property type="component" value="Unassembled WGS sequence"/>
</dbReference>
<sequence>MTRRDLTGWCGVGTSRTVLAVEKVKAKPDLPPALDPVERRAAGTGCSEQDFEKETTALASAVRAFFDGDRPATQERAAYSD</sequence>